<organism evidence="4 5">
    <name type="scientific">Streptomyces hoynatensis</name>
    <dbReference type="NCBI Taxonomy" id="1141874"/>
    <lineage>
        <taxon>Bacteria</taxon>
        <taxon>Bacillati</taxon>
        <taxon>Actinomycetota</taxon>
        <taxon>Actinomycetes</taxon>
        <taxon>Kitasatosporales</taxon>
        <taxon>Streptomycetaceae</taxon>
        <taxon>Streptomyces</taxon>
    </lineage>
</organism>
<keyword evidence="5" id="KW-1185">Reference proteome</keyword>
<accession>A0A3A9Z9B0</accession>
<feature type="compositionally biased region" description="Acidic residues" evidence="1">
    <location>
        <begin position="72"/>
        <end position="81"/>
    </location>
</feature>
<keyword evidence="2" id="KW-0732">Signal</keyword>
<dbReference type="AlphaFoldDB" id="A0A3A9Z9B0"/>
<comment type="caution">
    <text evidence="4">The sequence shown here is derived from an EMBL/GenBank/DDBJ whole genome shotgun (WGS) entry which is preliminary data.</text>
</comment>
<reference evidence="4 5" key="1">
    <citation type="journal article" date="2014" name="Int. J. Syst. Evol. Microbiol.">
        <title>Streptomyces hoynatensis sp. nov., isolated from deep marine sediment.</title>
        <authorList>
            <person name="Veyisoglu A."/>
            <person name="Sahin N."/>
        </authorList>
    </citation>
    <scope>NUCLEOTIDE SEQUENCE [LARGE SCALE GENOMIC DNA]</scope>
    <source>
        <strain evidence="4 5">KCTC 29097</strain>
    </source>
</reference>
<feature type="compositionally biased region" description="Gly residues" evidence="1">
    <location>
        <begin position="86"/>
        <end position="101"/>
    </location>
</feature>
<dbReference type="PROSITE" id="PS51257">
    <property type="entry name" value="PROKAR_LIPOPROTEIN"/>
    <property type="match status" value="1"/>
</dbReference>
<evidence type="ECO:0000256" key="1">
    <source>
        <dbReference type="SAM" id="MobiDB-lite"/>
    </source>
</evidence>
<dbReference type="EMBL" id="RBAL01000003">
    <property type="protein sequence ID" value="RKN45022.1"/>
    <property type="molecule type" value="Genomic_DNA"/>
</dbReference>
<dbReference type="InterPro" id="IPR025326">
    <property type="entry name" value="DUF4232"/>
</dbReference>
<feature type="chain" id="PRO_5039662731" evidence="2">
    <location>
        <begin position="28"/>
        <end position="245"/>
    </location>
</feature>
<evidence type="ECO:0000256" key="2">
    <source>
        <dbReference type="SAM" id="SignalP"/>
    </source>
</evidence>
<name>A0A3A9Z9B0_9ACTN</name>
<evidence type="ECO:0000313" key="4">
    <source>
        <dbReference type="EMBL" id="RKN45022.1"/>
    </source>
</evidence>
<dbReference type="RefSeq" id="WP_120677003.1">
    <property type="nucleotide sequence ID" value="NZ_RBAL01000003.1"/>
</dbReference>
<sequence length="245" mass="24238">MTANALRRRTRLLAAVAALGATFALTACQDEEAGASASPSSGAHSPAEQDGGDAAGGTEGAGDSEQAGDAQEAGEGEEGTQEDGQSGSGAPGDGTSAGGAGESAEDAAPCTDANTELTVTAVERPINHLLLTVTNTGSGTCYAWYAPFLRFGDAQASVPRIEESAPQAVVALAPGESAYAGIATSSATGEEEGYTATSLGVQFAGADGHGAGDMTEVALPGGEVYVDAAAQVTYWQTSLDEALTW</sequence>
<gene>
    <name evidence="4" type="ORF">D7294_07975</name>
</gene>
<feature type="domain" description="DUF4232" evidence="3">
    <location>
        <begin position="110"/>
        <end position="236"/>
    </location>
</feature>
<dbReference type="OrthoDB" id="3854042at2"/>
<feature type="signal peptide" evidence="2">
    <location>
        <begin position="1"/>
        <end position="27"/>
    </location>
</feature>
<feature type="region of interest" description="Disordered" evidence="1">
    <location>
        <begin position="31"/>
        <end position="108"/>
    </location>
</feature>
<feature type="compositionally biased region" description="Low complexity" evidence="1">
    <location>
        <begin position="34"/>
        <end position="46"/>
    </location>
</feature>
<feature type="compositionally biased region" description="Low complexity" evidence="1">
    <location>
        <begin position="61"/>
        <end position="71"/>
    </location>
</feature>
<proteinExistence type="predicted"/>
<dbReference type="Proteomes" id="UP000272474">
    <property type="component" value="Unassembled WGS sequence"/>
</dbReference>
<dbReference type="Pfam" id="PF14016">
    <property type="entry name" value="DUF4232"/>
    <property type="match status" value="1"/>
</dbReference>
<protein>
    <submittedName>
        <fullName evidence="4">DUF4232 domain-containing protein</fullName>
    </submittedName>
</protein>
<evidence type="ECO:0000313" key="5">
    <source>
        <dbReference type="Proteomes" id="UP000272474"/>
    </source>
</evidence>
<evidence type="ECO:0000259" key="3">
    <source>
        <dbReference type="Pfam" id="PF14016"/>
    </source>
</evidence>